<protein>
    <submittedName>
        <fullName evidence="4">4'-phosphopantetheinyl transferase superfamily protein</fullName>
    </submittedName>
</protein>
<dbReference type="InterPro" id="IPR050559">
    <property type="entry name" value="P-Pant_transferase_sf"/>
</dbReference>
<dbReference type="Pfam" id="PF01648">
    <property type="entry name" value="ACPS"/>
    <property type="match status" value="1"/>
</dbReference>
<comment type="similarity">
    <text evidence="1">Belongs to the P-Pant transferase superfamily. Gsp/Sfp/HetI/AcpT family.</text>
</comment>
<dbReference type="PANTHER" id="PTHR12215">
    <property type="entry name" value="PHOSPHOPANTETHEINE TRANSFERASE"/>
    <property type="match status" value="1"/>
</dbReference>
<dbReference type="Gene3D" id="3.90.470.20">
    <property type="entry name" value="4'-phosphopantetheinyl transferase domain"/>
    <property type="match status" value="2"/>
</dbReference>
<proteinExistence type="inferred from homology"/>
<dbReference type="GO" id="GO:0005829">
    <property type="term" value="C:cytosol"/>
    <property type="evidence" value="ECO:0007669"/>
    <property type="project" value="TreeGrafter"/>
</dbReference>
<dbReference type="EMBL" id="QZCH01000028">
    <property type="protein sequence ID" value="RJG40162.1"/>
    <property type="molecule type" value="Genomic_DNA"/>
</dbReference>
<evidence type="ECO:0000256" key="1">
    <source>
        <dbReference type="ARBA" id="ARBA00010990"/>
    </source>
</evidence>
<accession>A0A418YB06</accession>
<organism evidence="4 5">
    <name type="scientific">Motilimonas pumila</name>
    <dbReference type="NCBI Taxonomy" id="2303987"/>
    <lineage>
        <taxon>Bacteria</taxon>
        <taxon>Pseudomonadati</taxon>
        <taxon>Pseudomonadota</taxon>
        <taxon>Gammaproteobacteria</taxon>
        <taxon>Alteromonadales</taxon>
        <taxon>Alteromonadales genera incertae sedis</taxon>
        <taxon>Motilimonas</taxon>
    </lineage>
</organism>
<keyword evidence="5" id="KW-1185">Reference proteome</keyword>
<evidence type="ECO:0000256" key="2">
    <source>
        <dbReference type="ARBA" id="ARBA00022679"/>
    </source>
</evidence>
<evidence type="ECO:0000313" key="5">
    <source>
        <dbReference type="Proteomes" id="UP000283255"/>
    </source>
</evidence>
<dbReference type="Proteomes" id="UP000283255">
    <property type="component" value="Unassembled WGS sequence"/>
</dbReference>
<reference evidence="4 5" key="1">
    <citation type="submission" date="2018-09" db="EMBL/GenBank/DDBJ databases">
        <authorList>
            <person name="Wang F."/>
        </authorList>
    </citation>
    <scope>NUCLEOTIDE SEQUENCE [LARGE SCALE GENOMIC DNA]</scope>
    <source>
        <strain evidence="4 5">PLHSC7-2</strain>
    </source>
</reference>
<dbReference type="GO" id="GO:0000287">
    <property type="term" value="F:magnesium ion binding"/>
    <property type="evidence" value="ECO:0007669"/>
    <property type="project" value="InterPro"/>
</dbReference>
<evidence type="ECO:0000313" key="4">
    <source>
        <dbReference type="EMBL" id="RJG40162.1"/>
    </source>
</evidence>
<feature type="domain" description="4'-phosphopantetheinyl transferase" evidence="3">
    <location>
        <begin position="126"/>
        <end position="198"/>
    </location>
</feature>
<keyword evidence="2 4" id="KW-0808">Transferase</keyword>
<gene>
    <name evidence="4" type="ORF">D1Z90_17100</name>
</gene>
<sequence length="270" mass="31050">MYVTIVQKHDLDLSNVAVIYTDINMLTELSFTSLSKHWSTPEEIELLSQSQNEEKNLSRIYARILIRQALFKLAPHIEPVDWIIEHNDAGQPTLSCSHYNFVDKIMPHISISYSYPYVAVALHNEPLGLDLEKHDLSLNYLTIVKNYFGPGEEADIQTLEKQHRRHYFYRLWTLKEATGKLLGTGLRIKLEDIRIDQDYQELLTDYGNGQIRVNRTTVSQQSHPDSLGRQLASTKNIQDVYGQWFSVEPGLHMALSQQTATPLTIEQAIL</sequence>
<comment type="caution">
    <text evidence="4">The sequence shown here is derived from an EMBL/GenBank/DDBJ whole genome shotgun (WGS) entry which is preliminary data.</text>
</comment>
<dbReference type="GO" id="GO:0019878">
    <property type="term" value="P:lysine biosynthetic process via aminoadipic acid"/>
    <property type="evidence" value="ECO:0007669"/>
    <property type="project" value="TreeGrafter"/>
</dbReference>
<dbReference type="InterPro" id="IPR008278">
    <property type="entry name" value="4-PPantetheinyl_Trfase_dom"/>
</dbReference>
<reference evidence="4 5" key="2">
    <citation type="submission" date="2019-01" db="EMBL/GenBank/DDBJ databases">
        <title>Motilimonas pumilus sp. nov., isolated from the gut of sea cucumber (Apostichopus japonicus).</title>
        <authorList>
            <person name="Wang F.-Q."/>
            <person name="Ren L.-H."/>
            <person name="Lin Y.-W."/>
            <person name="Sun G.-H."/>
            <person name="Du Z.-J."/>
            <person name="Zhao J.-X."/>
            <person name="Liu X.-J."/>
            <person name="Liu L.-J."/>
        </authorList>
    </citation>
    <scope>NUCLEOTIDE SEQUENCE [LARGE SCALE GENOMIC DNA]</scope>
    <source>
        <strain evidence="4 5">PLHSC7-2</strain>
    </source>
</reference>
<dbReference type="AlphaFoldDB" id="A0A418YB06"/>
<name>A0A418YB06_9GAMM</name>
<evidence type="ECO:0000259" key="3">
    <source>
        <dbReference type="Pfam" id="PF01648"/>
    </source>
</evidence>
<dbReference type="SUPFAM" id="SSF56214">
    <property type="entry name" value="4'-phosphopantetheinyl transferase"/>
    <property type="match status" value="2"/>
</dbReference>
<dbReference type="GO" id="GO:0008897">
    <property type="term" value="F:holo-[acyl-carrier-protein] synthase activity"/>
    <property type="evidence" value="ECO:0007669"/>
    <property type="project" value="InterPro"/>
</dbReference>
<dbReference type="InterPro" id="IPR037143">
    <property type="entry name" value="4-PPantetheinyl_Trfase_dom_sf"/>
</dbReference>
<dbReference type="PANTHER" id="PTHR12215:SF10">
    <property type="entry name" value="L-AMINOADIPATE-SEMIALDEHYDE DEHYDROGENASE-PHOSPHOPANTETHEINYL TRANSFERASE"/>
    <property type="match status" value="1"/>
</dbReference>